<sequence length="768" mass="85893">MTPEHGINFDTNSALKSSVDEDREDRPSLGWFRTLITFDKTDATRWTDYSQDWGATSLGSMDITVWSMTLSPSHITRDAGCVLAVLSSNMDLTLWAAGKNGLKGEWKKISNVTSFLLEIFLKDESISRTASTIAAQILCISWSSKADFLLSPAPELDLSLLVCGNRTGDLLFMRYDEQTEHKIRIECRLRVSDTWILQVAVSPWILVQPMTCIVFTGIALVAYSTPDGTIGLVRIKQTLQPISKSSPFQFALVNSTVFEHLETTVSDTRKGALTSLKWIALPGHPSVLVYNRPGTIHFWNYPSVFPTFSSTNPSTPPSWSGLRSVQLKTQKQSVGSSFLQPVSGLQYLRHRDALLVCLVDGSFHVVYGIAGSGPVLDVSPIQGNETVLDSGSLSTTVRGVFMRVEREGVTFADVMRTSGMVCYDNYLGSVMWIHEASRPADFSYKHDAKHNSIFTVAQLWDDASDERILDTLKNVLSTSKVEPIPLYILRPVLFHFRRRPVLMRLHKQLIEILRLENGELEDDHTTNIHFDALDQPQPPAVDFDTRKHLRNSLKRHLFGYNKLLGLRRRLSLADYAWKLSSDFQKQADYGAVAQGLLMAISHRNLRTFIRHLSAVVQAFNHEEIPFILRLVVQSTLPGSPENLSAEGRQLSEIVNQIVSISQPEHNSHLNEKCPACGVDVPLQDIIGATCSNGHMWSRCSVTTFILSTAQVRTCIGCTRKAFLPFSSLAEGDGKDFLPPAVRDSWFVEELLEAVHRCLFCGNAFVRYV</sequence>
<feature type="domain" description="Transcription factor IIIC putative zinc-finger" evidence="3">
    <location>
        <begin position="665"/>
        <end position="764"/>
    </location>
</feature>
<feature type="domain" description="Transcription factor IIIC 90kDa subunit N-terminal" evidence="2">
    <location>
        <begin position="64"/>
        <end position="310"/>
    </location>
</feature>
<dbReference type="PANTHER" id="PTHR15496">
    <property type="entry name" value="GENERAL TRANSCRIPTION FACTOR 3C POLYPEPTIDE 4 FAMILY"/>
    <property type="match status" value="1"/>
</dbReference>
<comment type="caution">
    <text evidence="4">The sequence shown here is derived from an EMBL/GenBank/DDBJ whole genome shotgun (WGS) entry which is preliminary data.</text>
</comment>
<dbReference type="InterPro" id="IPR036322">
    <property type="entry name" value="WD40_repeat_dom_sf"/>
</dbReference>
<dbReference type="PANTHER" id="PTHR15496:SF2">
    <property type="entry name" value="GENERAL TRANSCRIPTION FACTOR 3C POLYPEPTIDE 4"/>
    <property type="match status" value="1"/>
</dbReference>
<evidence type="ECO:0000256" key="1">
    <source>
        <dbReference type="SAM" id="MobiDB-lite"/>
    </source>
</evidence>
<evidence type="ECO:0000259" key="2">
    <source>
        <dbReference type="Pfam" id="PF12657"/>
    </source>
</evidence>
<keyword evidence="5" id="KW-1185">Reference proteome</keyword>
<evidence type="ECO:0000259" key="3">
    <source>
        <dbReference type="Pfam" id="PF12660"/>
    </source>
</evidence>
<dbReference type="AlphaFoldDB" id="A0A9P5PR58"/>
<name>A0A9P5PR58_9AGAR</name>
<dbReference type="SUPFAM" id="SSF50978">
    <property type="entry name" value="WD40 repeat-like"/>
    <property type="match status" value="1"/>
</dbReference>
<evidence type="ECO:0000313" key="5">
    <source>
        <dbReference type="Proteomes" id="UP000772434"/>
    </source>
</evidence>
<protein>
    <submittedName>
        <fullName evidence="4">Zinc-finger of transcription factor IIIC complex-domain-containing protein</fullName>
    </submittedName>
</protein>
<dbReference type="Pfam" id="PF12657">
    <property type="entry name" value="TFIIIC_delta"/>
    <property type="match status" value="1"/>
</dbReference>
<dbReference type="GO" id="GO:0000127">
    <property type="term" value="C:transcription factor TFIIIC complex"/>
    <property type="evidence" value="ECO:0007669"/>
    <property type="project" value="InterPro"/>
</dbReference>
<dbReference type="InterPro" id="IPR044230">
    <property type="entry name" value="GTF3C4"/>
</dbReference>
<gene>
    <name evidence="4" type="ORF">BDP27DRAFT_1531325</name>
</gene>
<dbReference type="GO" id="GO:0008270">
    <property type="term" value="F:zinc ion binding"/>
    <property type="evidence" value="ECO:0007669"/>
    <property type="project" value="UniProtKB-KW"/>
</dbReference>
<keyword evidence="4" id="KW-0862">Zinc</keyword>
<dbReference type="InterPro" id="IPR024761">
    <property type="entry name" value="TFIIIC_delta_N"/>
</dbReference>
<dbReference type="InterPro" id="IPR024764">
    <property type="entry name" value="TFIIIC_Znf"/>
</dbReference>
<feature type="region of interest" description="Disordered" evidence="1">
    <location>
        <begin position="1"/>
        <end position="25"/>
    </location>
</feature>
<dbReference type="OrthoDB" id="421374at2759"/>
<reference evidence="4" key="1">
    <citation type="submission" date="2020-11" db="EMBL/GenBank/DDBJ databases">
        <authorList>
            <consortium name="DOE Joint Genome Institute"/>
            <person name="Ahrendt S."/>
            <person name="Riley R."/>
            <person name="Andreopoulos W."/>
            <person name="Labutti K."/>
            <person name="Pangilinan J."/>
            <person name="Ruiz-Duenas F.J."/>
            <person name="Barrasa J.M."/>
            <person name="Sanchez-Garcia M."/>
            <person name="Camarero S."/>
            <person name="Miyauchi S."/>
            <person name="Serrano A."/>
            <person name="Linde D."/>
            <person name="Babiker R."/>
            <person name="Drula E."/>
            <person name="Ayuso-Fernandez I."/>
            <person name="Pacheco R."/>
            <person name="Padilla G."/>
            <person name="Ferreira P."/>
            <person name="Barriuso J."/>
            <person name="Kellner H."/>
            <person name="Castanera R."/>
            <person name="Alfaro M."/>
            <person name="Ramirez L."/>
            <person name="Pisabarro A.G."/>
            <person name="Kuo A."/>
            <person name="Tritt A."/>
            <person name="Lipzen A."/>
            <person name="He G."/>
            <person name="Yan M."/>
            <person name="Ng V."/>
            <person name="Cullen D."/>
            <person name="Martin F."/>
            <person name="Rosso M.-N."/>
            <person name="Henrissat B."/>
            <person name="Hibbett D."/>
            <person name="Martinez A.T."/>
            <person name="Grigoriev I.V."/>
        </authorList>
    </citation>
    <scope>NUCLEOTIDE SEQUENCE</scope>
    <source>
        <strain evidence="4">AH 40177</strain>
    </source>
</reference>
<evidence type="ECO:0000313" key="4">
    <source>
        <dbReference type="EMBL" id="KAF9067933.1"/>
    </source>
</evidence>
<proteinExistence type="predicted"/>
<dbReference type="Proteomes" id="UP000772434">
    <property type="component" value="Unassembled WGS sequence"/>
</dbReference>
<dbReference type="GO" id="GO:0006384">
    <property type="term" value="P:transcription initiation at RNA polymerase III promoter"/>
    <property type="evidence" value="ECO:0007669"/>
    <property type="project" value="InterPro"/>
</dbReference>
<keyword evidence="4" id="KW-0863">Zinc-finger</keyword>
<dbReference type="GO" id="GO:0004402">
    <property type="term" value="F:histone acetyltransferase activity"/>
    <property type="evidence" value="ECO:0007669"/>
    <property type="project" value="InterPro"/>
</dbReference>
<organism evidence="4 5">
    <name type="scientific">Rhodocollybia butyracea</name>
    <dbReference type="NCBI Taxonomy" id="206335"/>
    <lineage>
        <taxon>Eukaryota</taxon>
        <taxon>Fungi</taxon>
        <taxon>Dikarya</taxon>
        <taxon>Basidiomycota</taxon>
        <taxon>Agaricomycotina</taxon>
        <taxon>Agaricomycetes</taxon>
        <taxon>Agaricomycetidae</taxon>
        <taxon>Agaricales</taxon>
        <taxon>Marasmiineae</taxon>
        <taxon>Omphalotaceae</taxon>
        <taxon>Rhodocollybia</taxon>
    </lineage>
</organism>
<accession>A0A9P5PR58</accession>
<keyword evidence="4" id="KW-0479">Metal-binding</keyword>
<dbReference type="Pfam" id="PF12660">
    <property type="entry name" value="zf-TFIIIC"/>
    <property type="match status" value="1"/>
</dbReference>
<dbReference type="EMBL" id="JADNRY010000066">
    <property type="protein sequence ID" value="KAF9067933.1"/>
    <property type="molecule type" value="Genomic_DNA"/>
</dbReference>